<proteinExistence type="predicted"/>
<accession>A0A9E7GDA7</accession>
<dbReference type="EMBL" id="CP097508">
    <property type="protein sequence ID" value="URE12330.1"/>
    <property type="molecule type" value="Genomic_DNA"/>
</dbReference>
<organism evidence="2 3">
    <name type="scientific">Musa troglodytarum</name>
    <name type="common">fe'i banana</name>
    <dbReference type="NCBI Taxonomy" id="320322"/>
    <lineage>
        <taxon>Eukaryota</taxon>
        <taxon>Viridiplantae</taxon>
        <taxon>Streptophyta</taxon>
        <taxon>Embryophyta</taxon>
        <taxon>Tracheophyta</taxon>
        <taxon>Spermatophyta</taxon>
        <taxon>Magnoliopsida</taxon>
        <taxon>Liliopsida</taxon>
        <taxon>Zingiberales</taxon>
        <taxon>Musaceae</taxon>
        <taxon>Musa</taxon>
    </lineage>
</organism>
<dbReference type="AlphaFoldDB" id="A0A9E7GDA7"/>
<evidence type="ECO:0000313" key="2">
    <source>
        <dbReference type="EMBL" id="URE12330.1"/>
    </source>
</evidence>
<gene>
    <name evidence="2" type="ORF">MUK42_22437</name>
</gene>
<reference evidence="2" key="1">
    <citation type="submission" date="2022-05" db="EMBL/GenBank/DDBJ databases">
        <title>The Musa troglodytarum L. genome provides insights into the mechanism of non-climacteric behaviour and enrichment of carotenoids.</title>
        <authorList>
            <person name="Wang J."/>
        </authorList>
    </citation>
    <scope>NUCLEOTIDE SEQUENCE</scope>
    <source>
        <tissue evidence="2">Leaf</tissue>
    </source>
</reference>
<dbReference type="Proteomes" id="UP001055439">
    <property type="component" value="Chromosome 6"/>
</dbReference>
<evidence type="ECO:0000313" key="3">
    <source>
        <dbReference type="Proteomes" id="UP001055439"/>
    </source>
</evidence>
<sequence>MTRISCSRRFPTGFEAQGKVGVAALLEGLEANEPGEEEDEAGARATSERRGAPPARVADDAADEDEESVRDREAKVVHLS</sequence>
<keyword evidence="3" id="KW-1185">Reference proteome</keyword>
<name>A0A9E7GDA7_9LILI</name>
<feature type="compositionally biased region" description="Basic and acidic residues" evidence="1">
    <location>
        <begin position="69"/>
        <end position="80"/>
    </location>
</feature>
<evidence type="ECO:0000256" key="1">
    <source>
        <dbReference type="SAM" id="MobiDB-lite"/>
    </source>
</evidence>
<protein>
    <submittedName>
        <fullName evidence="2">Uncharacterized protein</fullName>
    </submittedName>
</protein>
<feature type="region of interest" description="Disordered" evidence="1">
    <location>
        <begin position="29"/>
        <end position="80"/>
    </location>
</feature>